<feature type="domain" description="Elongation factor G-binding protein C-terminal treble-clef zinc-finger" evidence="1">
    <location>
        <begin position="8"/>
        <end position="159"/>
    </location>
</feature>
<evidence type="ECO:0000259" key="1">
    <source>
        <dbReference type="Pfam" id="PF16571"/>
    </source>
</evidence>
<name>A0ABP6Z083_9ACTN</name>
<protein>
    <submittedName>
        <fullName evidence="2">FBP domain-containing protein</fullName>
    </submittedName>
</protein>
<evidence type="ECO:0000313" key="3">
    <source>
        <dbReference type="Proteomes" id="UP001501074"/>
    </source>
</evidence>
<accession>A0ABP6Z083</accession>
<gene>
    <name evidence="2" type="ORF">GCM10022223_04600</name>
</gene>
<reference evidence="3" key="1">
    <citation type="journal article" date="2019" name="Int. J. Syst. Evol. Microbiol.">
        <title>The Global Catalogue of Microorganisms (GCM) 10K type strain sequencing project: providing services to taxonomists for standard genome sequencing and annotation.</title>
        <authorList>
            <consortium name="The Broad Institute Genomics Platform"/>
            <consortium name="The Broad Institute Genome Sequencing Center for Infectious Disease"/>
            <person name="Wu L."/>
            <person name="Ma J."/>
        </authorList>
    </citation>
    <scope>NUCLEOTIDE SEQUENCE [LARGE SCALE GENOMIC DNA]</scope>
    <source>
        <strain evidence="3">JCM 16902</strain>
    </source>
</reference>
<dbReference type="InterPro" id="IPR032330">
    <property type="entry name" value="EF-G-binding_C"/>
</dbReference>
<dbReference type="EMBL" id="BAAAZO010000001">
    <property type="protein sequence ID" value="GAA3592923.1"/>
    <property type="molecule type" value="Genomic_DNA"/>
</dbReference>
<organism evidence="2 3">
    <name type="scientific">Kineosporia mesophila</name>
    <dbReference type="NCBI Taxonomy" id="566012"/>
    <lineage>
        <taxon>Bacteria</taxon>
        <taxon>Bacillati</taxon>
        <taxon>Actinomycetota</taxon>
        <taxon>Actinomycetes</taxon>
        <taxon>Kineosporiales</taxon>
        <taxon>Kineosporiaceae</taxon>
        <taxon>Kineosporia</taxon>
    </lineage>
</organism>
<dbReference type="RefSeq" id="WP_231488447.1">
    <property type="nucleotide sequence ID" value="NZ_BAAAZO010000001.1"/>
</dbReference>
<dbReference type="Proteomes" id="UP001501074">
    <property type="component" value="Unassembled WGS sequence"/>
</dbReference>
<evidence type="ECO:0000313" key="2">
    <source>
        <dbReference type="EMBL" id="GAA3592923.1"/>
    </source>
</evidence>
<keyword evidence="3" id="KW-1185">Reference proteome</keyword>
<comment type="caution">
    <text evidence="2">The sequence shown here is derived from an EMBL/GenBank/DDBJ whole genome shotgun (WGS) entry which is preliminary data.</text>
</comment>
<dbReference type="Pfam" id="PF16571">
    <property type="entry name" value="FBP_C"/>
    <property type="match status" value="1"/>
</dbReference>
<proteinExistence type="predicted"/>
<sequence length="163" mass="18288">MRSLTEKQIRTSFVNSTLRERKELVLPENFAALDWDRLEYLGWRDRKTPAMGYVLAEIDDELVGVVMRQADAAVRRRAMCNWCEDVTLPSDVVFMSAKRAGAAGRNGNTIGTLVCTGFQCPANVRVLPREAYEGFDVEAARGQRIQALELNVYAFVSAVLKGR</sequence>